<reference evidence="6 7" key="1">
    <citation type="submission" date="2018-03" db="EMBL/GenBank/DDBJ databases">
        <title>Ahniella affigens gen. nov., sp. nov., a gammaproteobacterium isolated from sandy soil near a stream.</title>
        <authorList>
            <person name="Ko Y."/>
            <person name="Kim J.-H."/>
        </authorList>
    </citation>
    <scope>NUCLEOTIDE SEQUENCE [LARGE SCALE GENOMIC DNA]</scope>
    <source>
        <strain evidence="6 7">D13</strain>
    </source>
</reference>
<dbReference type="PRINTS" id="PR00455">
    <property type="entry name" value="HTHTETR"/>
</dbReference>
<name>A0A2P1PM20_9GAMM</name>
<evidence type="ECO:0000256" key="3">
    <source>
        <dbReference type="ARBA" id="ARBA00023163"/>
    </source>
</evidence>
<dbReference type="InterPro" id="IPR001647">
    <property type="entry name" value="HTH_TetR"/>
</dbReference>
<proteinExistence type="predicted"/>
<dbReference type="Gene3D" id="1.10.357.10">
    <property type="entry name" value="Tetracycline Repressor, domain 2"/>
    <property type="match status" value="1"/>
</dbReference>
<dbReference type="PANTHER" id="PTHR30055">
    <property type="entry name" value="HTH-TYPE TRANSCRIPTIONAL REGULATOR RUTR"/>
    <property type="match status" value="1"/>
</dbReference>
<evidence type="ECO:0000256" key="1">
    <source>
        <dbReference type="ARBA" id="ARBA00023015"/>
    </source>
</evidence>
<keyword evidence="3" id="KW-0804">Transcription</keyword>
<dbReference type="AlphaFoldDB" id="A0A2P1PM20"/>
<keyword evidence="7" id="KW-1185">Reference proteome</keyword>
<dbReference type="KEGG" id="xba:C7S18_01155"/>
<evidence type="ECO:0000256" key="4">
    <source>
        <dbReference type="PROSITE-ProRule" id="PRU00335"/>
    </source>
</evidence>
<evidence type="ECO:0000256" key="2">
    <source>
        <dbReference type="ARBA" id="ARBA00023125"/>
    </source>
</evidence>
<keyword evidence="1" id="KW-0805">Transcription regulation</keyword>
<dbReference type="OrthoDB" id="9089941at2"/>
<accession>A0A2P1PM20</accession>
<dbReference type="EMBL" id="CP027860">
    <property type="protein sequence ID" value="AVP95890.1"/>
    <property type="molecule type" value="Genomic_DNA"/>
</dbReference>
<dbReference type="Proteomes" id="UP000241074">
    <property type="component" value="Chromosome"/>
</dbReference>
<dbReference type="PROSITE" id="PS50977">
    <property type="entry name" value="HTH_TETR_2"/>
    <property type="match status" value="1"/>
</dbReference>
<gene>
    <name evidence="6" type="ORF">C7S18_01155</name>
</gene>
<dbReference type="SUPFAM" id="SSF48498">
    <property type="entry name" value="Tetracyclin repressor-like, C-terminal domain"/>
    <property type="match status" value="1"/>
</dbReference>
<dbReference type="GO" id="GO:0003700">
    <property type="term" value="F:DNA-binding transcription factor activity"/>
    <property type="evidence" value="ECO:0007669"/>
    <property type="project" value="TreeGrafter"/>
</dbReference>
<reference evidence="6 7" key="2">
    <citation type="submission" date="2018-03" db="EMBL/GenBank/DDBJ databases">
        <authorList>
            <person name="Keele B.F."/>
        </authorList>
    </citation>
    <scope>NUCLEOTIDE SEQUENCE [LARGE SCALE GENOMIC DNA]</scope>
    <source>
        <strain evidence="6 7">D13</strain>
    </source>
</reference>
<sequence length="194" mass="20861">MSKRAEQKQSTREQLLSVARKTVAEQGFAATSTAAIAKAVGKAHGTVFVHFPTRDALVEALLNDIGASMTDALATIPDGSDVGVSAVMDAHLDALLANEALYAQILRESTQLPAAARARLFAFQSGVAWRMRAALARDIDAGRLRAVDPAAVANLWIAQCNHYLINRDLFAPNEMVCALRRDEIKANLLALLQP</sequence>
<organism evidence="6 7">
    <name type="scientific">Ahniella affigens</name>
    <dbReference type="NCBI Taxonomy" id="2021234"/>
    <lineage>
        <taxon>Bacteria</taxon>
        <taxon>Pseudomonadati</taxon>
        <taxon>Pseudomonadota</taxon>
        <taxon>Gammaproteobacteria</taxon>
        <taxon>Lysobacterales</taxon>
        <taxon>Rhodanobacteraceae</taxon>
        <taxon>Ahniella</taxon>
    </lineage>
</organism>
<dbReference type="InterPro" id="IPR036271">
    <property type="entry name" value="Tet_transcr_reg_TetR-rel_C_sf"/>
</dbReference>
<evidence type="ECO:0000313" key="7">
    <source>
        <dbReference type="Proteomes" id="UP000241074"/>
    </source>
</evidence>
<feature type="DNA-binding region" description="H-T-H motif" evidence="4">
    <location>
        <begin position="32"/>
        <end position="51"/>
    </location>
</feature>
<evidence type="ECO:0000259" key="5">
    <source>
        <dbReference type="PROSITE" id="PS50977"/>
    </source>
</evidence>
<dbReference type="SUPFAM" id="SSF46689">
    <property type="entry name" value="Homeodomain-like"/>
    <property type="match status" value="1"/>
</dbReference>
<dbReference type="Gene3D" id="1.10.10.60">
    <property type="entry name" value="Homeodomain-like"/>
    <property type="match status" value="1"/>
</dbReference>
<protein>
    <recommendedName>
        <fullName evidence="5">HTH tetR-type domain-containing protein</fullName>
    </recommendedName>
</protein>
<dbReference type="InterPro" id="IPR009057">
    <property type="entry name" value="Homeodomain-like_sf"/>
</dbReference>
<feature type="domain" description="HTH tetR-type" evidence="5">
    <location>
        <begin position="9"/>
        <end position="69"/>
    </location>
</feature>
<dbReference type="Pfam" id="PF00440">
    <property type="entry name" value="TetR_N"/>
    <property type="match status" value="1"/>
</dbReference>
<dbReference type="GO" id="GO:0000976">
    <property type="term" value="F:transcription cis-regulatory region binding"/>
    <property type="evidence" value="ECO:0007669"/>
    <property type="project" value="TreeGrafter"/>
</dbReference>
<dbReference type="InterPro" id="IPR050109">
    <property type="entry name" value="HTH-type_TetR-like_transc_reg"/>
</dbReference>
<dbReference type="RefSeq" id="WP_106889819.1">
    <property type="nucleotide sequence ID" value="NZ_CP027860.1"/>
</dbReference>
<keyword evidence="2 4" id="KW-0238">DNA-binding</keyword>
<evidence type="ECO:0000313" key="6">
    <source>
        <dbReference type="EMBL" id="AVP95890.1"/>
    </source>
</evidence>
<dbReference type="PANTHER" id="PTHR30055:SF234">
    <property type="entry name" value="HTH-TYPE TRANSCRIPTIONAL REGULATOR BETI"/>
    <property type="match status" value="1"/>
</dbReference>